<evidence type="ECO:0000256" key="2">
    <source>
        <dbReference type="SAM" id="Phobius"/>
    </source>
</evidence>
<evidence type="ECO:0000313" key="4">
    <source>
        <dbReference type="Proteomes" id="UP001268542"/>
    </source>
</evidence>
<dbReference type="NCBIfam" id="NF008528">
    <property type="entry name" value="PRK11463.1-2"/>
    <property type="match status" value="1"/>
</dbReference>
<feature type="transmembrane region" description="Helical" evidence="2">
    <location>
        <begin position="53"/>
        <end position="72"/>
    </location>
</feature>
<proteinExistence type="predicted"/>
<dbReference type="Pfam" id="PF04186">
    <property type="entry name" value="FxsA"/>
    <property type="match status" value="1"/>
</dbReference>
<evidence type="ECO:0000313" key="3">
    <source>
        <dbReference type="EMBL" id="MDT9592334.1"/>
    </source>
</evidence>
<organism evidence="3 4">
    <name type="scientific">Nocardioides imazamoxiresistens</name>
    <dbReference type="NCBI Taxonomy" id="3231893"/>
    <lineage>
        <taxon>Bacteria</taxon>
        <taxon>Bacillati</taxon>
        <taxon>Actinomycetota</taxon>
        <taxon>Actinomycetes</taxon>
        <taxon>Propionibacteriales</taxon>
        <taxon>Nocardioidaceae</taxon>
        <taxon>Nocardioides</taxon>
    </lineage>
</organism>
<gene>
    <name evidence="3" type="ORF">RDV89_04610</name>
</gene>
<feature type="region of interest" description="Disordered" evidence="1">
    <location>
        <begin position="148"/>
        <end position="178"/>
    </location>
</feature>
<dbReference type="PANTHER" id="PTHR35335">
    <property type="entry name" value="UPF0716 PROTEIN FXSA"/>
    <property type="match status" value="1"/>
</dbReference>
<dbReference type="EMBL" id="JAVYII010000002">
    <property type="protein sequence ID" value="MDT9592334.1"/>
    <property type="molecule type" value="Genomic_DNA"/>
</dbReference>
<dbReference type="PANTHER" id="PTHR35335:SF1">
    <property type="entry name" value="UPF0716 PROTEIN FXSA"/>
    <property type="match status" value="1"/>
</dbReference>
<dbReference type="RefSeq" id="WP_315731755.1">
    <property type="nucleotide sequence ID" value="NZ_JAVYII010000002.1"/>
</dbReference>
<keyword evidence="2" id="KW-1133">Transmembrane helix</keyword>
<feature type="transmembrane region" description="Helical" evidence="2">
    <location>
        <begin position="29"/>
        <end position="47"/>
    </location>
</feature>
<evidence type="ECO:0000256" key="1">
    <source>
        <dbReference type="SAM" id="MobiDB-lite"/>
    </source>
</evidence>
<dbReference type="InterPro" id="IPR007313">
    <property type="entry name" value="FxsA"/>
</dbReference>
<keyword evidence="2" id="KW-0472">Membrane</keyword>
<dbReference type="Proteomes" id="UP001268542">
    <property type="component" value="Unassembled WGS sequence"/>
</dbReference>
<accession>A0ABU3PT23</accession>
<keyword evidence="4" id="KW-1185">Reference proteome</keyword>
<protein>
    <submittedName>
        <fullName evidence="3">FxsA family protein</fullName>
    </submittedName>
</protein>
<feature type="transmembrane region" description="Helical" evidence="2">
    <location>
        <begin position="96"/>
        <end position="115"/>
    </location>
</feature>
<sequence length="178" mass="18654">MTDQQLPGTDPHRPAPGAVRASRLRALRVTLPLLVGVVVEVAAFLALAELAGVFVALVVVIGASVLGMVLLAREGRRSVRAAVETARAGRAPEGEVAGGVLAVLGCVLLVVPGVVNSVVGLLLLVARPVLARPAWWLLTRRTRRHGVPTGPWDVRPGAADGRDDVVRGEVVDEGDDRR</sequence>
<feature type="compositionally biased region" description="Basic and acidic residues" evidence="1">
    <location>
        <begin position="160"/>
        <end position="178"/>
    </location>
</feature>
<reference evidence="3 4" key="1">
    <citation type="submission" date="2023-08" db="EMBL/GenBank/DDBJ databases">
        <title>Nocardioides seae sp. nov., a bacterium isolated from a soil.</title>
        <authorList>
            <person name="Wang X."/>
        </authorList>
    </citation>
    <scope>NUCLEOTIDE SEQUENCE [LARGE SCALE GENOMIC DNA]</scope>
    <source>
        <strain evidence="3 4">YZH12</strain>
    </source>
</reference>
<keyword evidence="2" id="KW-0812">Transmembrane</keyword>
<comment type="caution">
    <text evidence="3">The sequence shown here is derived from an EMBL/GenBank/DDBJ whole genome shotgun (WGS) entry which is preliminary data.</text>
</comment>
<name>A0ABU3PT23_9ACTN</name>